<evidence type="ECO:0000313" key="3">
    <source>
        <dbReference type="Proteomes" id="UP001234989"/>
    </source>
</evidence>
<protein>
    <submittedName>
        <fullName evidence="2">Uncharacterized protein</fullName>
    </submittedName>
</protein>
<keyword evidence="1" id="KW-0812">Transmembrane</keyword>
<name>A0AAF0ZT23_SOLVR</name>
<dbReference type="EMBL" id="CP133621">
    <property type="protein sequence ID" value="WMV48798.1"/>
    <property type="molecule type" value="Genomic_DNA"/>
</dbReference>
<accession>A0AAF0ZT23</accession>
<feature type="transmembrane region" description="Helical" evidence="1">
    <location>
        <begin position="58"/>
        <end position="80"/>
    </location>
</feature>
<dbReference type="AlphaFoldDB" id="A0AAF0ZT23"/>
<evidence type="ECO:0000313" key="2">
    <source>
        <dbReference type="EMBL" id="WMV48798.1"/>
    </source>
</evidence>
<dbReference type="Proteomes" id="UP001234989">
    <property type="component" value="Chromosome 10"/>
</dbReference>
<gene>
    <name evidence="2" type="ORF">MTR67_042183</name>
</gene>
<reference evidence="2" key="1">
    <citation type="submission" date="2023-08" db="EMBL/GenBank/DDBJ databases">
        <title>A de novo genome assembly of Solanum verrucosum Schlechtendal, a Mexican diploid species geographically isolated from the other diploid A-genome species in potato relatives.</title>
        <authorList>
            <person name="Hosaka K."/>
        </authorList>
    </citation>
    <scope>NUCLEOTIDE SEQUENCE</scope>
    <source>
        <tissue evidence="2">Young leaves</tissue>
    </source>
</reference>
<sequence length="208" mass="23914">KTRTRTQIVPTFCVLLSHFSLTHTMQLLISPSLRHVTVLPAKGFKEFVKVKVGSRRISYLMVFYSLLLFTFLLRFVFMLTAEDTIDGERKCSTLGHGFELWNQPLMQSSGCLGRKIGPRILGTQLESTVPEVIYQVLEEPTDQIEIEEGPETPQSLEEFMEEMKDTRPDAETFAVKLKAMVLCTYHAFSIMYRDKVNLRRSLVQVVEM</sequence>
<keyword evidence="1" id="KW-0472">Membrane</keyword>
<keyword evidence="3" id="KW-1185">Reference proteome</keyword>
<proteinExistence type="predicted"/>
<organism evidence="2 3">
    <name type="scientific">Solanum verrucosum</name>
    <dbReference type="NCBI Taxonomy" id="315347"/>
    <lineage>
        <taxon>Eukaryota</taxon>
        <taxon>Viridiplantae</taxon>
        <taxon>Streptophyta</taxon>
        <taxon>Embryophyta</taxon>
        <taxon>Tracheophyta</taxon>
        <taxon>Spermatophyta</taxon>
        <taxon>Magnoliopsida</taxon>
        <taxon>eudicotyledons</taxon>
        <taxon>Gunneridae</taxon>
        <taxon>Pentapetalae</taxon>
        <taxon>asterids</taxon>
        <taxon>lamiids</taxon>
        <taxon>Solanales</taxon>
        <taxon>Solanaceae</taxon>
        <taxon>Solanoideae</taxon>
        <taxon>Solaneae</taxon>
        <taxon>Solanum</taxon>
    </lineage>
</organism>
<evidence type="ECO:0000256" key="1">
    <source>
        <dbReference type="SAM" id="Phobius"/>
    </source>
</evidence>
<feature type="non-terminal residue" evidence="2">
    <location>
        <position position="1"/>
    </location>
</feature>
<keyword evidence="1" id="KW-1133">Transmembrane helix</keyword>